<reference evidence="1 2" key="1">
    <citation type="submission" date="2014-07" db="EMBL/GenBank/DDBJ databases">
        <title>Draft genome sequence of Thalassospira profundimaris R8-17.</title>
        <authorList>
            <person name="Lai Q."/>
            <person name="Shao Z."/>
        </authorList>
    </citation>
    <scope>NUCLEOTIDE SEQUENCE [LARGE SCALE GENOMIC DNA]</scope>
    <source>
        <strain evidence="1 2">R8-17</strain>
    </source>
</reference>
<organism evidence="1 2">
    <name type="scientific">Thalassospira profundimaris</name>
    <dbReference type="NCBI Taxonomy" id="502049"/>
    <lineage>
        <taxon>Bacteria</taxon>
        <taxon>Pseudomonadati</taxon>
        <taxon>Pseudomonadota</taxon>
        <taxon>Alphaproteobacteria</taxon>
        <taxon>Rhodospirillales</taxon>
        <taxon>Thalassospiraceae</taxon>
        <taxon>Thalassospira</taxon>
    </lineage>
</organism>
<evidence type="ECO:0000313" key="2">
    <source>
        <dbReference type="Proteomes" id="UP000253061"/>
    </source>
</evidence>
<sequence length="359" mass="40282">MDFQEWNKPTISEAHVGLLRLLSNKFVGTDFRADKYGFPEELKQASLREAIETIVLLGSSLHIGGRVDGRGYCRMSEDRVIAQVATAADALADWPQGFMRYLGKLIVPIDNYSGSSFFAERFARLYHCAESNQSQFPTIFRGFEECLGLLAKGKLQSLVGKVAPKPGRHKWLACGSDARVCLRVGKSTLSRLMRKGMLKTIAVRRGQSVQRFVTHESIEAYLDLKRRLIGIKSAAYMLSVSLHTLKTLVKAGFLTPYHSPDLDGHHSWQFDKDVLAGFLHELEESLEEQSSDPVQLVAAVRKYNKQGLSYVKLLDMIRNGEVELLMYSQTERGFLKFGVDPTALKKIFGNEAAVEYDPV</sequence>
<gene>
    <name evidence="1" type="ORF">TH6_02785</name>
</gene>
<dbReference type="EMBL" id="JPWB01000001">
    <property type="protein sequence ID" value="RCK25554.1"/>
    <property type="molecule type" value="Genomic_DNA"/>
</dbReference>
<dbReference type="Proteomes" id="UP000253061">
    <property type="component" value="Unassembled WGS sequence"/>
</dbReference>
<proteinExistence type="predicted"/>
<accession>A0A367VK25</accession>
<comment type="caution">
    <text evidence="1">The sequence shown here is derived from an EMBL/GenBank/DDBJ whole genome shotgun (WGS) entry which is preliminary data.</text>
</comment>
<name>A0A367VK25_9PROT</name>
<protein>
    <submittedName>
        <fullName evidence="1">Uncharacterized protein</fullName>
    </submittedName>
</protein>
<dbReference type="AlphaFoldDB" id="A0A367VK25"/>
<evidence type="ECO:0000313" key="1">
    <source>
        <dbReference type="EMBL" id="RCK25554.1"/>
    </source>
</evidence>